<dbReference type="STRING" id="94130.A0A2Z6QGP2"/>
<sequence length="1435" mass="163347">MATVKAALKSAREAIAAKNYDDAIKECERVLQYEEKNYNAFVFIGVAYSNSNRFSEGEQAYLRAIDIDYSNVLAWQGLAKLYESQSNWPKLAETWQELLNRESDSKKVLDVINKLVNLYTEKMKDRKSLISSLKYFLPESPYYNTIKHLDGFPKPTQTLLKIIELIDKDESETIKSEVETRRKRINTGSSVSEIRSRVLKEVYAYSELEIYYDKLFELNDKLNDPSVDVNTLSVNYIKYLQKKIIAVSEKHELLEKLYKKSQQLIDRGSAFPTPYEIIIESTNASSADEYDPTLLKQYSEKFPDTAISKMIQGYYKYLQKELSETLVLYNEGFEISTSSLFGHLSLSWIYHESKDYDQALDIARNGRDIVIKYDKRFGRVLNKVLLSLELCIADCYLNIDVKYHSDALSLYQKILSEDENNILALQGFGIISSAQKQYSKAIEIFEKVLKLDPSNHVSVNEIGWIEFLRENYEEAVKLILEAIKMCGDNALYYYRLGRIYWAMSGDDYSDKKLAHAEFIRSAKLDQNLSGPFTYLGHYYRLVDKDHVRAKKCYQKAFSNDPLDEEAGSQLSEYYQSEGEAQMAEGVYRTAIHENFKAGWAWKRLGFSELANGNYSDAVIDFQTALRTNSKDIDCWEGLAQAYRSEGKYMASMKAFLRVTELDSTSVYAYYQIATIKQKLGMFVEAIEQYNLTLEKAQIKGEENHNPSLKGLSDCYLALTMEYFQSGYYGRAVESLSHGLSTTLRAIRTNNKVQCLWKLVGDLCVTAPLLPNYLNLVSMEPIVNLVEIARQVDLDLKLHLPKDIDTLGIKLITDFDFNNPQNVDLLIIILTCGCLAYKYAIVLSGNQSNTAPALWYDLGVNYYHLYQCLLSNRNYVDNNHEYISNILAVAIRNIKIALKFEPTNYNFWNALGVMTFIEDAKISQHAFIKAMGYSPKNPVLWSNLGLLYLLHSDLELSNQAFSKAQSLDPDYVPAWVGQAYVANLWGSNEAAGLFEHSYEISGGGYILEADYGFASQSFIKFKKSSKLRRSSLLSPTFALLKLTEQKPDDAASLNLLGLFYEWLDQHDKAADAFKGAISALEKLTQSNQQKSQVDEDQFSSTPNIRKLAYVQGNLGRVLCAAHDFSGSITAYNTALSLIEQDNSNVTAVFKIYSILGAGMSYYFDNQLENSLQMFETALNETDNTEQTNVEDSMNEVRKDVVVLLSQVLWALGGIEQRVLAKDELFKCITQSPDYLPAIFGLCAMGLLQDDDTLSTAALREMKLPIKVIDKLDKERDIDFLTSRYYLLQNSPESTTDTLTKAVHLKPFELIGWTRLAEHLTSIASPFTSVSIASTAFSLISNPLSNASRNLGTMEKAKVYRIYVTALLITRKHLQNEIIADEKNQNENSEKAEKIREERIKLCNNYRLKALQVIQEAIRIAPWDAIGWLLLKVARRE</sequence>
<comment type="caution">
    <text evidence="4">The sequence shown here is derived from an EMBL/GenBank/DDBJ whole genome shotgun (WGS) entry which is preliminary data.</text>
</comment>
<dbReference type="PROSITE" id="PS50005">
    <property type="entry name" value="TPR"/>
    <property type="match status" value="4"/>
</dbReference>
<dbReference type="Pfam" id="PF14559">
    <property type="entry name" value="TPR_19"/>
    <property type="match status" value="1"/>
</dbReference>
<dbReference type="SUPFAM" id="SSF48452">
    <property type="entry name" value="TPR-like"/>
    <property type="match status" value="3"/>
</dbReference>
<dbReference type="InterPro" id="IPR040962">
    <property type="entry name" value="TPR_22"/>
</dbReference>
<evidence type="ECO:0000256" key="2">
    <source>
        <dbReference type="ARBA" id="ARBA00022803"/>
    </source>
</evidence>
<reference evidence="4 6" key="1">
    <citation type="submission" date="2017-11" db="EMBL/GenBank/DDBJ databases">
        <title>The genome of Rhizophagus clarus HR1 reveals common genetic basis of auxotrophy among arbuscular mycorrhizal fungi.</title>
        <authorList>
            <person name="Kobayashi Y."/>
        </authorList>
    </citation>
    <scope>NUCLEOTIDE SEQUENCE [LARGE SCALE GENOMIC DNA]</scope>
    <source>
        <strain evidence="4 6">HR1</strain>
    </source>
</reference>
<keyword evidence="6" id="KW-1185">Reference proteome</keyword>
<evidence type="ECO:0000256" key="3">
    <source>
        <dbReference type="PROSITE-ProRule" id="PRU00339"/>
    </source>
</evidence>
<dbReference type="EMBL" id="BLAL01000229">
    <property type="protein sequence ID" value="GES94024.1"/>
    <property type="molecule type" value="Genomic_DNA"/>
</dbReference>
<protein>
    <submittedName>
        <fullName evidence="5">TPR-like protein</fullName>
    </submittedName>
</protein>
<dbReference type="Pfam" id="PF13432">
    <property type="entry name" value="TPR_16"/>
    <property type="match status" value="1"/>
</dbReference>
<dbReference type="PANTHER" id="PTHR15704">
    <property type="entry name" value="SUPERKILLER 3 PROTEIN-RELATED"/>
    <property type="match status" value="1"/>
</dbReference>
<keyword evidence="1" id="KW-0677">Repeat</keyword>
<feature type="repeat" description="TPR" evidence="3">
    <location>
        <begin position="38"/>
        <end position="71"/>
    </location>
</feature>
<dbReference type="InterPro" id="IPR011990">
    <property type="entry name" value="TPR-like_helical_dom_sf"/>
</dbReference>
<dbReference type="Gene3D" id="1.25.40.10">
    <property type="entry name" value="Tetratricopeptide repeat domain"/>
    <property type="match status" value="5"/>
</dbReference>
<evidence type="ECO:0000313" key="4">
    <source>
        <dbReference type="EMBL" id="GBB89353.1"/>
    </source>
</evidence>
<dbReference type="Proteomes" id="UP000615446">
    <property type="component" value="Unassembled WGS sequence"/>
</dbReference>
<dbReference type="SUPFAM" id="SSF81901">
    <property type="entry name" value="HCP-like"/>
    <property type="match status" value="1"/>
</dbReference>
<dbReference type="InterPro" id="IPR039226">
    <property type="entry name" value="Ski3/TTC37"/>
</dbReference>
<proteinExistence type="predicted"/>
<organism evidence="4 6">
    <name type="scientific">Rhizophagus clarus</name>
    <dbReference type="NCBI Taxonomy" id="94130"/>
    <lineage>
        <taxon>Eukaryota</taxon>
        <taxon>Fungi</taxon>
        <taxon>Fungi incertae sedis</taxon>
        <taxon>Mucoromycota</taxon>
        <taxon>Glomeromycotina</taxon>
        <taxon>Glomeromycetes</taxon>
        <taxon>Glomerales</taxon>
        <taxon>Glomeraceae</taxon>
        <taxon>Rhizophagus</taxon>
    </lineage>
</organism>
<accession>A0A2Z6QGP2</accession>
<reference evidence="5" key="2">
    <citation type="submission" date="2019-10" db="EMBL/GenBank/DDBJ databases">
        <title>Conservation and host-specific expression of non-tandemly repeated heterogenous ribosome RNA gene in arbuscular mycorrhizal fungi.</title>
        <authorList>
            <person name="Maeda T."/>
            <person name="Kobayashi Y."/>
            <person name="Nakagawa T."/>
            <person name="Ezawa T."/>
            <person name="Yamaguchi K."/>
            <person name="Bino T."/>
            <person name="Nishimoto Y."/>
            <person name="Shigenobu S."/>
            <person name="Kawaguchi M."/>
        </authorList>
    </citation>
    <scope>NUCLEOTIDE SEQUENCE</scope>
    <source>
        <strain evidence="5">HR1</strain>
    </source>
</reference>
<dbReference type="Proteomes" id="UP000247702">
    <property type="component" value="Unassembled WGS sequence"/>
</dbReference>
<dbReference type="Pfam" id="PF13181">
    <property type="entry name" value="TPR_8"/>
    <property type="match status" value="1"/>
</dbReference>
<evidence type="ECO:0000313" key="5">
    <source>
        <dbReference type="EMBL" id="GES94024.1"/>
    </source>
</evidence>
<name>A0A2Z6QGP2_9GLOM</name>
<evidence type="ECO:0000256" key="1">
    <source>
        <dbReference type="ARBA" id="ARBA00022737"/>
    </source>
</evidence>
<dbReference type="GO" id="GO:0055087">
    <property type="term" value="C:Ski complex"/>
    <property type="evidence" value="ECO:0007669"/>
    <property type="project" value="InterPro"/>
</dbReference>
<feature type="repeat" description="TPR" evidence="3">
    <location>
        <begin position="937"/>
        <end position="970"/>
    </location>
</feature>
<dbReference type="OrthoDB" id="421075at2759"/>
<dbReference type="InterPro" id="IPR019734">
    <property type="entry name" value="TPR_rpt"/>
</dbReference>
<evidence type="ECO:0000313" key="6">
    <source>
        <dbReference type="Proteomes" id="UP000247702"/>
    </source>
</evidence>
<dbReference type="PANTHER" id="PTHR15704:SF7">
    <property type="entry name" value="SUPERKILLER COMPLEX PROTEIN 3"/>
    <property type="match status" value="1"/>
</dbReference>
<gene>
    <name evidence="5" type="ORF">RCL2_002076600</name>
    <name evidence="4" type="ORF">RclHR1_01600025</name>
</gene>
<dbReference type="Pfam" id="PF18833">
    <property type="entry name" value="TPR_22"/>
    <property type="match status" value="1"/>
</dbReference>
<feature type="repeat" description="TPR" evidence="3">
    <location>
        <begin position="598"/>
        <end position="631"/>
    </location>
</feature>
<dbReference type="GO" id="GO:0006401">
    <property type="term" value="P:RNA catabolic process"/>
    <property type="evidence" value="ECO:0007669"/>
    <property type="project" value="InterPro"/>
</dbReference>
<keyword evidence="2 3" id="KW-0802">TPR repeat</keyword>
<dbReference type="EMBL" id="BEXD01000669">
    <property type="protein sequence ID" value="GBB89353.1"/>
    <property type="molecule type" value="Genomic_DNA"/>
</dbReference>
<dbReference type="SMART" id="SM00028">
    <property type="entry name" value="TPR"/>
    <property type="match status" value="14"/>
</dbReference>
<feature type="repeat" description="TPR" evidence="3">
    <location>
        <begin position="422"/>
        <end position="455"/>
    </location>
</feature>